<reference evidence="3 4" key="1">
    <citation type="journal article" date="2017" name="Nat. Ecol. Evol.">
        <title>Scallop genome provides insights into evolution of bilaterian karyotype and development.</title>
        <authorList>
            <person name="Wang S."/>
            <person name="Zhang J."/>
            <person name="Jiao W."/>
            <person name="Li J."/>
            <person name="Xun X."/>
            <person name="Sun Y."/>
            <person name="Guo X."/>
            <person name="Huan P."/>
            <person name="Dong B."/>
            <person name="Zhang L."/>
            <person name="Hu X."/>
            <person name="Sun X."/>
            <person name="Wang J."/>
            <person name="Zhao C."/>
            <person name="Wang Y."/>
            <person name="Wang D."/>
            <person name="Huang X."/>
            <person name="Wang R."/>
            <person name="Lv J."/>
            <person name="Li Y."/>
            <person name="Zhang Z."/>
            <person name="Liu B."/>
            <person name="Lu W."/>
            <person name="Hui Y."/>
            <person name="Liang J."/>
            <person name="Zhou Z."/>
            <person name="Hou R."/>
            <person name="Li X."/>
            <person name="Liu Y."/>
            <person name="Li H."/>
            <person name="Ning X."/>
            <person name="Lin Y."/>
            <person name="Zhao L."/>
            <person name="Xing Q."/>
            <person name="Dou J."/>
            <person name="Li Y."/>
            <person name="Mao J."/>
            <person name="Guo H."/>
            <person name="Dou H."/>
            <person name="Li T."/>
            <person name="Mu C."/>
            <person name="Jiang W."/>
            <person name="Fu Q."/>
            <person name="Fu X."/>
            <person name="Miao Y."/>
            <person name="Liu J."/>
            <person name="Yu Q."/>
            <person name="Li R."/>
            <person name="Liao H."/>
            <person name="Li X."/>
            <person name="Kong Y."/>
            <person name="Jiang Z."/>
            <person name="Chourrout D."/>
            <person name="Li R."/>
            <person name="Bao Z."/>
        </authorList>
    </citation>
    <scope>NUCLEOTIDE SEQUENCE [LARGE SCALE GENOMIC DNA]</scope>
    <source>
        <strain evidence="3 4">PY_sf001</strain>
    </source>
</reference>
<dbReference type="GO" id="GO:0005829">
    <property type="term" value="C:cytosol"/>
    <property type="evidence" value="ECO:0007669"/>
    <property type="project" value="TreeGrafter"/>
</dbReference>
<dbReference type="EMBL" id="NEDP02076557">
    <property type="protein sequence ID" value="OWF36591.1"/>
    <property type="molecule type" value="Genomic_DNA"/>
</dbReference>
<dbReference type="GO" id="GO:0005996">
    <property type="term" value="P:monosaccharide metabolic process"/>
    <property type="evidence" value="ECO:0007669"/>
    <property type="project" value="TreeGrafter"/>
</dbReference>
<dbReference type="InterPro" id="IPR036291">
    <property type="entry name" value="NAD(P)-bd_dom_sf"/>
</dbReference>
<dbReference type="OrthoDB" id="16464at2759"/>
<comment type="caution">
    <text evidence="3">The sequence shown here is derived from an EMBL/GenBank/DDBJ whole genome shotgun (WGS) entry which is preliminary data.</text>
</comment>
<protein>
    <recommendedName>
        <fullName evidence="2">NAD-dependent epimerase/dehydratase domain-containing protein</fullName>
    </recommendedName>
</protein>
<dbReference type="STRING" id="6573.A0A210PJC1"/>
<feature type="transmembrane region" description="Helical" evidence="1">
    <location>
        <begin position="40"/>
        <end position="57"/>
    </location>
</feature>
<keyword evidence="1" id="KW-1133">Transmembrane helix</keyword>
<organism evidence="3 4">
    <name type="scientific">Mizuhopecten yessoensis</name>
    <name type="common">Japanese scallop</name>
    <name type="synonym">Patinopecten yessoensis</name>
    <dbReference type="NCBI Taxonomy" id="6573"/>
    <lineage>
        <taxon>Eukaryota</taxon>
        <taxon>Metazoa</taxon>
        <taxon>Spiralia</taxon>
        <taxon>Lophotrochozoa</taxon>
        <taxon>Mollusca</taxon>
        <taxon>Bivalvia</taxon>
        <taxon>Autobranchia</taxon>
        <taxon>Pteriomorphia</taxon>
        <taxon>Pectinida</taxon>
        <taxon>Pectinoidea</taxon>
        <taxon>Pectinidae</taxon>
        <taxon>Mizuhopecten</taxon>
    </lineage>
</organism>
<dbReference type="Proteomes" id="UP000242188">
    <property type="component" value="Unassembled WGS sequence"/>
</dbReference>
<dbReference type="AlphaFoldDB" id="A0A210PJC1"/>
<keyword evidence="1" id="KW-0812">Transmembrane</keyword>
<sequence length="504" mass="57552">MQNCVLVAEHGNILIEWRRVLLDNDIDCQSDVPLAPFVSVWTRFILLLFSGLAGYTARARIPDTREKTFSPPLRLKKTITLEEDTMVFGMTRFTILLSIYLLLQCTTGSAKTIFVLGGNGLLGSAFMERVIEKRDNLVVVNRGNWYWDTSELILPFVTPIQCNRRNSLGKCPDLAFLLSGEGKDIVFDAVVDFSSFAGENVADILDVLNERIKRYIFISSDSTYEVCMKNHTKPTVESDSVRPVPETERIIYSKKDTYGHRKLEGEEVLEAQKDGGVPFVAMRLPDVIGPRDNIYRWWMYQLWIKLSDYLDRPVSVPAELTDRPLSFVYSYDVADMIVKLLDADLDVFNQAYNFAFEENPTLTELLKAMAVLLDRPDIQIDVNKNADMTYLWPSAPSQQQYDVPELSALDENWSSSIYMFPSVSLGAIDTSKAKLVLGWKPTLFQEAVRKSIMFFEEAMIVDKFEEERSEIKRALLLHFSKDHARTLAGLDIVYPKSRNVHQEL</sequence>
<dbReference type="SUPFAM" id="SSF51735">
    <property type="entry name" value="NAD(P)-binding Rossmann-fold domains"/>
    <property type="match status" value="1"/>
</dbReference>
<keyword evidence="1" id="KW-0472">Membrane</keyword>
<gene>
    <name evidence="3" type="ORF">KP79_PYT03083</name>
</gene>
<keyword evidence="4" id="KW-1185">Reference proteome</keyword>
<evidence type="ECO:0000256" key="1">
    <source>
        <dbReference type="SAM" id="Phobius"/>
    </source>
</evidence>
<dbReference type="PANTHER" id="PTHR43725:SF32">
    <property type="entry name" value="NAD-DEPENDENT EPIMERASE_DEHYDRATASE DOMAIN-CONTAINING PROTEIN"/>
    <property type="match status" value="1"/>
</dbReference>
<name>A0A210PJC1_MIZYE</name>
<dbReference type="InterPro" id="IPR001509">
    <property type="entry name" value="Epimerase_deHydtase"/>
</dbReference>
<feature type="domain" description="NAD-dependent epimerase/dehydratase" evidence="2">
    <location>
        <begin position="113"/>
        <end position="353"/>
    </location>
</feature>
<proteinExistence type="predicted"/>
<dbReference type="GO" id="GO:0003978">
    <property type="term" value="F:UDP-glucose 4-epimerase activity"/>
    <property type="evidence" value="ECO:0007669"/>
    <property type="project" value="TreeGrafter"/>
</dbReference>
<dbReference type="Gene3D" id="3.40.50.720">
    <property type="entry name" value="NAD(P)-binding Rossmann-like Domain"/>
    <property type="match status" value="1"/>
</dbReference>
<accession>A0A210PJC1</accession>
<dbReference type="PANTHER" id="PTHR43725">
    <property type="entry name" value="UDP-GLUCOSE 4-EPIMERASE"/>
    <property type="match status" value="1"/>
</dbReference>
<evidence type="ECO:0000313" key="3">
    <source>
        <dbReference type="EMBL" id="OWF36591.1"/>
    </source>
</evidence>
<evidence type="ECO:0000259" key="2">
    <source>
        <dbReference type="Pfam" id="PF01370"/>
    </source>
</evidence>
<dbReference type="Pfam" id="PF01370">
    <property type="entry name" value="Epimerase"/>
    <property type="match status" value="1"/>
</dbReference>
<evidence type="ECO:0000313" key="4">
    <source>
        <dbReference type="Proteomes" id="UP000242188"/>
    </source>
</evidence>